<protein>
    <recommendedName>
        <fullName evidence="1">Ribbon-helix-helix protein CopG domain-containing protein</fullName>
    </recommendedName>
</protein>
<reference evidence="2 3" key="1">
    <citation type="journal article" date="2016" name="Nat. Commun.">
        <title>Thousands of microbial genomes shed light on interconnected biogeochemical processes in an aquifer system.</title>
        <authorList>
            <person name="Anantharaman K."/>
            <person name="Brown C.T."/>
            <person name="Hug L.A."/>
            <person name="Sharon I."/>
            <person name="Castelle C.J."/>
            <person name="Probst A.J."/>
            <person name="Thomas B.C."/>
            <person name="Singh A."/>
            <person name="Wilkins M.J."/>
            <person name="Karaoz U."/>
            <person name="Brodie E.L."/>
            <person name="Williams K.H."/>
            <person name="Hubbard S.S."/>
            <person name="Banfield J.F."/>
        </authorList>
    </citation>
    <scope>NUCLEOTIDE SEQUENCE [LARGE SCALE GENOMIC DNA]</scope>
    <source>
        <strain evidence="3">RBG_16_55_9</strain>
    </source>
</reference>
<dbReference type="InterPro" id="IPR010985">
    <property type="entry name" value="Ribbon_hlx_hlx"/>
</dbReference>
<feature type="domain" description="Ribbon-helix-helix protein CopG" evidence="1">
    <location>
        <begin position="4"/>
        <end position="43"/>
    </location>
</feature>
<dbReference type="SUPFAM" id="SSF47598">
    <property type="entry name" value="Ribbon-helix-helix"/>
    <property type="match status" value="1"/>
</dbReference>
<name>A0A1F5V268_FRAXR</name>
<dbReference type="GO" id="GO:0006355">
    <property type="term" value="P:regulation of DNA-templated transcription"/>
    <property type="evidence" value="ECO:0007669"/>
    <property type="project" value="InterPro"/>
</dbReference>
<dbReference type="CDD" id="cd21631">
    <property type="entry name" value="RHH_CopG_NikR-like"/>
    <property type="match status" value="1"/>
</dbReference>
<evidence type="ECO:0000313" key="3">
    <source>
        <dbReference type="Proteomes" id="UP000179157"/>
    </source>
</evidence>
<dbReference type="InterPro" id="IPR002145">
    <property type="entry name" value="CopG"/>
</dbReference>
<gene>
    <name evidence="2" type="ORF">A2Z21_08975</name>
</gene>
<comment type="caution">
    <text evidence="2">The sequence shown here is derived from an EMBL/GenBank/DDBJ whole genome shotgun (WGS) entry which is preliminary data.</text>
</comment>
<proteinExistence type="predicted"/>
<evidence type="ECO:0000313" key="2">
    <source>
        <dbReference type="EMBL" id="OGF57507.1"/>
    </source>
</evidence>
<organism evidence="2 3">
    <name type="scientific">Fraserbacteria sp. (strain RBG_16_55_9)</name>
    <dbReference type="NCBI Taxonomy" id="1817864"/>
    <lineage>
        <taxon>Bacteria</taxon>
        <taxon>Candidatus Fraseribacteriota</taxon>
    </lineage>
</organism>
<accession>A0A1F5V268</accession>
<evidence type="ECO:0000259" key="1">
    <source>
        <dbReference type="Pfam" id="PF01402"/>
    </source>
</evidence>
<dbReference type="Proteomes" id="UP000179157">
    <property type="component" value="Unassembled WGS sequence"/>
</dbReference>
<dbReference type="Pfam" id="PF01402">
    <property type="entry name" value="RHH_1"/>
    <property type="match status" value="1"/>
</dbReference>
<dbReference type="EMBL" id="MFGX01000011">
    <property type="protein sequence ID" value="OGF57507.1"/>
    <property type="molecule type" value="Genomic_DNA"/>
</dbReference>
<dbReference type="AlphaFoldDB" id="A0A1F5V268"/>
<sequence>MAFVRTQVYLTQEQHTSLKEEARKQGVSLAEFLRCVVDEYLHQAKPKEEFMQIVALGRSGRRDVSEKHDKYVAEALKSKHVR</sequence>